<keyword evidence="2" id="KW-0067">ATP-binding</keyword>
<name>A0A814A4I9_9BILA</name>
<dbReference type="InterPro" id="IPR011009">
    <property type="entry name" value="Kinase-like_dom_sf"/>
</dbReference>
<protein>
    <recommendedName>
        <fullName evidence="3">Protein kinase domain-containing protein</fullName>
    </recommendedName>
</protein>
<evidence type="ECO:0000313" key="8">
    <source>
        <dbReference type="Proteomes" id="UP000663877"/>
    </source>
</evidence>
<dbReference type="AlphaFoldDB" id="A0A814A4I9"/>
<dbReference type="InterPro" id="IPR008266">
    <property type="entry name" value="Tyr_kinase_AS"/>
</dbReference>
<dbReference type="CDD" id="cd00173">
    <property type="entry name" value="SH2"/>
    <property type="match status" value="1"/>
</dbReference>
<dbReference type="InterPro" id="IPR000719">
    <property type="entry name" value="Prot_kinase_dom"/>
</dbReference>
<evidence type="ECO:0000256" key="2">
    <source>
        <dbReference type="ARBA" id="ARBA00022840"/>
    </source>
</evidence>
<comment type="caution">
    <text evidence="4">The sequence shown here is derived from an EMBL/GenBank/DDBJ whole genome shotgun (WGS) entry which is preliminary data.</text>
</comment>
<dbReference type="EMBL" id="CAJNOI010000038">
    <property type="protein sequence ID" value="CAF0906780.1"/>
    <property type="molecule type" value="Genomic_DNA"/>
</dbReference>
<evidence type="ECO:0000313" key="7">
    <source>
        <dbReference type="Proteomes" id="UP000663832"/>
    </source>
</evidence>
<dbReference type="GO" id="GO:0005524">
    <property type="term" value="F:ATP binding"/>
    <property type="evidence" value="ECO:0007669"/>
    <property type="project" value="UniProtKB-KW"/>
</dbReference>
<dbReference type="InterPro" id="IPR001245">
    <property type="entry name" value="Ser-Thr/Tyr_kinase_cat_dom"/>
</dbReference>
<dbReference type="InterPro" id="IPR050198">
    <property type="entry name" value="Non-receptor_tyrosine_kinases"/>
</dbReference>
<dbReference type="EMBL" id="CAJNOM010000056">
    <property type="protein sequence ID" value="CAF0940767.1"/>
    <property type="molecule type" value="Genomic_DNA"/>
</dbReference>
<dbReference type="PROSITE" id="PS50011">
    <property type="entry name" value="PROTEIN_KINASE_DOM"/>
    <property type="match status" value="1"/>
</dbReference>
<proteinExistence type="predicted"/>
<organism evidence="4 8">
    <name type="scientific">Adineta steineri</name>
    <dbReference type="NCBI Taxonomy" id="433720"/>
    <lineage>
        <taxon>Eukaryota</taxon>
        <taxon>Metazoa</taxon>
        <taxon>Spiralia</taxon>
        <taxon>Gnathifera</taxon>
        <taxon>Rotifera</taxon>
        <taxon>Eurotatoria</taxon>
        <taxon>Bdelloidea</taxon>
        <taxon>Adinetida</taxon>
        <taxon>Adinetidae</taxon>
        <taxon>Adineta</taxon>
    </lineage>
</organism>
<dbReference type="Gene3D" id="1.10.510.10">
    <property type="entry name" value="Transferase(Phosphotransferase) domain 1"/>
    <property type="match status" value="1"/>
</dbReference>
<dbReference type="SUPFAM" id="SSF56112">
    <property type="entry name" value="Protein kinase-like (PK-like)"/>
    <property type="match status" value="1"/>
</dbReference>
<evidence type="ECO:0000313" key="4">
    <source>
        <dbReference type="EMBL" id="CAF0906780.1"/>
    </source>
</evidence>
<dbReference type="Proteomes" id="UP000663877">
    <property type="component" value="Unassembled WGS sequence"/>
</dbReference>
<keyword evidence="7" id="KW-1185">Reference proteome</keyword>
<dbReference type="OrthoDB" id="346907at2759"/>
<dbReference type="EMBL" id="CAJNOM010000100">
    <property type="protein sequence ID" value="CAF1047676.1"/>
    <property type="molecule type" value="Genomic_DNA"/>
</dbReference>
<dbReference type="Pfam" id="PF07714">
    <property type="entry name" value="PK_Tyr_Ser-Thr"/>
    <property type="match status" value="1"/>
</dbReference>
<evidence type="ECO:0000256" key="1">
    <source>
        <dbReference type="ARBA" id="ARBA00022741"/>
    </source>
</evidence>
<dbReference type="Proteomes" id="UP000663832">
    <property type="component" value="Unassembled WGS sequence"/>
</dbReference>
<dbReference type="GO" id="GO:0004672">
    <property type="term" value="F:protein kinase activity"/>
    <property type="evidence" value="ECO:0007669"/>
    <property type="project" value="InterPro"/>
</dbReference>
<evidence type="ECO:0000313" key="5">
    <source>
        <dbReference type="EMBL" id="CAF0940767.1"/>
    </source>
</evidence>
<evidence type="ECO:0000259" key="3">
    <source>
        <dbReference type="PROSITE" id="PS50011"/>
    </source>
</evidence>
<accession>A0A814A4I9</accession>
<evidence type="ECO:0000313" key="6">
    <source>
        <dbReference type="EMBL" id="CAF1047676.1"/>
    </source>
</evidence>
<dbReference type="PANTHER" id="PTHR24418">
    <property type="entry name" value="TYROSINE-PROTEIN KINASE"/>
    <property type="match status" value="1"/>
</dbReference>
<dbReference type="PROSITE" id="PS00109">
    <property type="entry name" value="PROTEIN_KINASE_TYR"/>
    <property type="match status" value="1"/>
</dbReference>
<reference evidence="4" key="1">
    <citation type="submission" date="2021-02" db="EMBL/GenBank/DDBJ databases">
        <authorList>
            <person name="Nowell W R."/>
        </authorList>
    </citation>
    <scope>NUCLEOTIDE SEQUENCE</scope>
</reference>
<feature type="domain" description="Protein kinase" evidence="3">
    <location>
        <begin position="136"/>
        <end position="417"/>
    </location>
</feature>
<sequence length="417" mass="48303">MLPHIQDITPSDAIRSLLPHPNGTYIVRRSTSNDEIIEKIDYKRNSEVEPSTFTSPSLILSVRVDETVYKNHVRHYGLCCTDPNILEDILKKYKQKQCSPKIRPFTPLKKELVVPPNDAEWRIDQKHIHDIDFGRLLNPGQHNSGISTAIWKCRDQHDIKVFIKRFKKEQSHFNQELSLLKGLCYPLIITCYGQYSDKEYSYLVFENGGESLESRCRRKQLSATNNWKFIANVGFQVASAMIYLREKNIVHRDLTAGNVLINSHNHVRIADFGHAFKKEEGTNTLERATTTNGEKFQYRFLPPECLPGSKRKEPNEPTTIPSENICAKFTNKSDVWSFGIVIIQMMLPNPSKPYPLIEDDTDIPKYVKSDAKIHPQPDECPENMYAVLRLCWDYDAKDRISFDEIRERMLKLEAVYL</sequence>
<keyword evidence="1" id="KW-0547">Nucleotide-binding</keyword>
<gene>
    <name evidence="4" type="ORF">BJG266_LOCUS10775</name>
    <name evidence="5" type="ORF">QVE165_LOCUS11641</name>
    <name evidence="6" type="ORF">QVE165_LOCUS17430</name>
</gene>